<protein>
    <submittedName>
        <fullName evidence="1">Uncharacterized protein</fullName>
    </submittedName>
</protein>
<proteinExistence type="predicted"/>
<dbReference type="OrthoDB" id="6961929at2"/>
<comment type="caution">
    <text evidence="1">The sequence shown here is derived from an EMBL/GenBank/DDBJ whole genome shotgun (WGS) entry which is preliminary data.</text>
</comment>
<evidence type="ECO:0000313" key="1">
    <source>
        <dbReference type="EMBL" id="KMT57100.1"/>
    </source>
</evidence>
<dbReference type="RefSeq" id="WP_048719204.1">
    <property type="nucleotide sequence ID" value="NZ_LFMW01000001.1"/>
</dbReference>
<keyword evidence="2" id="KW-1185">Reference proteome</keyword>
<dbReference type="Proteomes" id="UP000037551">
    <property type="component" value="Unassembled WGS sequence"/>
</dbReference>
<accession>A0A0J8G3J4</accession>
<dbReference type="EMBL" id="LFMW01000001">
    <property type="protein sequence ID" value="KMT57100.1"/>
    <property type="molecule type" value="Genomic_DNA"/>
</dbReference>
<gene>
    <name evidence="1" type="ORF">ACR52_00325</name>
</gene>
<dbReference type="PATRIC" id="fig|1674920.3.peg.63"/>
<sequence length="103" mass="11792">MMTEDIEVVKEIFSIIDAGIVDGYDYFCYDVEVGDGFIDTGLAVEREGVEVTDARTDFDDTALYMLAKQLNKNAKERGECWRSFVMSYRRGGQVKTSFNYDEK</sequence>
<name>A0A0J8G3J4_9PSED</name>
<organism evidence="1 2">
    <name type="scientific">Pseudomonas fildesensis</name>
    <dbReference type="NCBI Taxonomy" id="1674920"/>
    <lineage>
        <taxon>Bacteria</taxon>
        <taxon>Pseudomonadati</taxon>
        <taxon>Pseudomonadota</taxon>
        <taxon>Gammaproteobacteria</taxon>
        <taxon>Pseudomonadales</taxon>
        <taxon>Pseudomonadaceae</taxon>
        <taxon>Pseudomonas</taxon>
    </lineage>
</organism>
<dbReference type="AlphaFoldDB" id="A0A0J8G3J4"/>
<evidence type="ECO:0000313" key="2">
    <source>
        <dbReference type="Proteomes" id="UP000037551"/>
    </source>
</evidence>
<reference evidence="1 2" key="1">
    <citation type="submission" date="2015-06" db="EMBL/GenBank/DDBJ databases">
        <title>Draft genome sequence of an Antarctic Pseudomonas sp. strain KG01 with full potential for biotechnological applications.</title>
        <authorList>
            <person name="Pavlov M.S."/>
            <person name="Lira F."/>
            <person name="Martinez J.L."/>
            <person name="Marshall S.H."/>
        </authorList>
    </citation>
    <scope>NUCLEOTIDE SEQUENCE [LARGE SCALE GENOMIC DNA]</scope>
    <source>
        <strain evidence="1 2">KG01</strain>
    </source>
</reference>